<keyword evidence="5 7" id="KW-1133">Transmembrane helix</keyword>
<dbReference type="PROSITE" id="PS50928">
    <property type="entry name" value="ABC_TM1"/>
    <property type="match status" value="1"/>
</dbReference>
<protein>
    <submittedName>
        <fullName evidence="10">Multiple sugar transport system permease protein</fullName>
    </submittedName>
</protein>
<feature type="compositionally biased region" description="Pro residues" evidence="8">
    <location>
        <begin position="12"/>
        <end position="24"/>
    </location>
</feature>
<organism evidence="10 11">
    <name type="scientific">Lysinibacter cavernae</name>
    <dbReference type="NCBI Taxonomy" id="1640652"/>
    <lineage>
        <taxon>Bacteria</taxon>
        <taxon>Bacillati</taxon>
        <taxon>Actinomycetota</taxon>
        <taxon>Actinomycetes</taxon>
        <taxon>Micrococcales</taxon>
        <taxon>Microbacteriaceae</taxon>
        <taxon>Lysinibacter</taxon>
    </lineage>
</organism>
<dbReference type="CDD" id="cd06261">
    <property type="entry name" value="TM_PBP2"/>
    <property type="match status" value="1"/>
</dbReference>
<comment type="subcellular location">
    <subcellularLocation>
        <location evidence="1 7">Cell membrane</location>
        <topology evidence="1 7">Multi-pass membrane protein</topology>
    </subcellularLocation>
</comment>
<keyword evidence="6 7" id="KW-0472">Membrane</keyword>
<feature type="transmembrane region" description="Helical" evidence="7">
    <location>
        <begin position="151"/>
        <end position="171"/>
    </location>
</feature>
<dbReference type="PANTHER" id="PTHR30193:SF37">
    <property type="entry name" value="INNER MEMBRANE ABC TRANSPORTER PERMEASE PROTEIN YCJO"/>
    <property type="match status" value="1"/>
</dbReference>
<feature type="transmembrane region" description="Helical" evidence="7">
    <location>
        <begin position="303"/>
        <end position="330"/>
    </location>
</feature>
<proteinExistence type="inferred from homology"/>
<dbReference type="Gene3D" id="1.10.3720.10">
    <property type="entry name" value="MetI-like"/>
    <property type="match status" value="1"/>
</dbReference>
<dbReference type="SUPFAM" id="SSF161098">
    <property type="entry name" value="MetI-like"/>
    <property type="match status" value="1"/>
</dbReference>
<dbReference type="PANTHER" id="PTHR30193">
    <property type="entry name" value="ABC TRANSPORTER PERMEASE PROTEIN"/>
    <property type="match status" value="1"/>
</dbReference>
<feature type="transmembrane region" description="Helical" evidence="7">
    <location>
        <begin position="260"/>
        <end position="283"/>
    </location>
</feature>
<name>A0A7X5TU25_9MICO</name>
<dbReference type="EMBL" id="JAAMOX010000002">
    <property type="protein sequence ID" value="NIH54129.1"/>
    <property type="molecule type" value="Genomic_DNA"/>
</dbReference>
<evidence type="ECO:0000259" key="9">
    <source>
        <dbReference type="PROSITE" id="PS50928"/>
    </source>
</evidence>
<keyword evidence="4 7" id="KW-0812">Transmembrane</keyword>
<accession>A0A7X5TU25</accession>
<dbReference type="AlphaFoldDB" id="A0A7X5TU25"/>
<dbReference type="Proteomes" id="UP000541033">
    <property type="component" value="Unassembled WGS sequence"/>
</dbReference>
<dbReference type="GO" id="GO:0055085">
    <property type="term" value="P:transmembrane transport"/>
    <property type="evidence" value="ECO:0007669"/>
    <property type="project" value="InterPro"/>
</dbReference>
<feature type="transmembrane region" description="Helical" evidence="7">
    <location>
        <begin position="118"/>
        <end position="139"/>
    </location>
</feature>
<evidence type="ECO:0000256" key="1">
    <source>
        <dbReference type="ARBA" id="ARBA00004651"/>
    </source>
</evidence>
<gene>
    <name evidence="10" type="ORF">FHX76_002025</name>
</gene>
<dbReference type="Pfam" id="PF00528">
    <property type="entry name" value="BPD_transp_1"/>
    <property type="match status" value="1"/>
</dbReference>
<dbReference type="InterPro" id="IPR035906">
    <property type="entry name" value="MetI-like_sf"/>
</dbReference>
<keyword evidence="3" id="KW-1003">Cell membrane</keyword>
<evidence type="ECO:0000256" key="4">
    <source>
        <dbReference type="ARBA" id="ARBA00022692"/>
    </source>
</evidence>
<comment type="similarity">
    <text evidence="7">Belongs to the binding-protein-dependent transport system permease family.</text>
</comment>
<evidence type="ECO:0000313" key="10">
    <source>
        <dbReference type="EMBL" id="NIH54129.1"/>
    </source>
</evidence>
<evidence type="ECO:0000256" key="3">
    <source>
        <dbReference type="ARBA" id="ARBA00022475"/>
    </source>
</evidence>
<feature type="transmembrane region" description="Helical" evidence="7">
    <location>
        <begin position="48"/>
        <end position="74"/>
    </location>
</feature>
<keyword evidence="2 7" id="KW-0813">Transport</keyword>
<feature type="transmembrane region" description="Helical" evidence="7">
    <location>
        <begin position="204"/>
        <end position="227"/>
    </location>
</feature>
<evidence type="ECO:0000313" key="11">
    <source>
        <dbReference type="Proteomes" id="UP000541033"/>
    </source>
</evidence>
<keyword evidence="11" id="KW-1185">Reference proteome</keyword>
<feature type="region of interest" description="Disordered" evidence="8">
    <location>
        <begin position="1"/>
        <end position="32"/>
    </location>
</feature>
<reference evidence="10 11" key="1">
    <citation type="submission" date="2020-02" db="EMBL/GenBank/DDBJ databases">
        <title>Sequencing the genomes of 1000 actinobacteria strains.</title>
        <authorList>
            <person name="Klenk H.-P."/>
        </authorList>
    </citation>
    <scope>NUCLEOTIDE SEQUENCE [LARGE SCALE GENOMIC DNA]</scope>
    <source>
        <strain evidence="10 11">DSM 27960</strain>
    </source>
</reference>
<feature type="domain" description="ABC transmembrane type-1" evidence="9">
    <location>
        <begin position="114"/>
        <end position="329"/>
    </location>
</feature>
<evidence type="ECO:0000256" key="5">
    <source>
        <dbReference type="ARBA" id="ARBA00022989"/>
    </source>
</evidence>
<evidence type="ECO:0000256" key="2">
    <source>
        <dbReference type="ARBA" id="ARBA00022448"/>
    </source>
</evidence>
<evidence type="ECO:0000256" key="8">
    <source>
        <dbReference type="SAM" id="MobiDB-lite"/>
    </source>
</evidence>
<keyword evidence="10" id="KW-0762">Sugar transport</keyword>
<comment type="caution">
    <text evidence="10">The sequence shown here is derived from an EMBL/GenBank/DDBJ whole genome shotgun (WGS) entry which is preliminary data.</text>
</comment>
<sequence length="342" mass="37846">MSQPTVVAGPPETDPPTKTPPSPPITADDQTPYVVEEPRKPKRSKLGYALVAPAAFMELFIHIIPMLLGVWIAFLGLTQLNITNWTTAPFVGLQNFINGLDPRGTIGQQFFETLGRTLLYTIIVVGLSWVLGMAAAVFLNSAFRGRAILRTFFLVPYALPGFVTTIAWAFMFNQRDGAVNQVLVDTLHLFGDDRPFWLLGSNSFIAMIIVNVWQLWPFAFLMLMAALQTIPSEVYEAASLDGASLWKQFRRITLPMIKPANAILLLVTSLWTFNQFNVPYVLFGQSSPKEATLLSPLIYQNSFVSWNFGLGGAMSVLLLIALLGASLVYIRLVLKNSGEDND</sequence>
<dbReference type="GO" id="GO:0005886">
    <property type="term" value="C:plasma membrane"/>
    <property type="evidence" value="ECO:0007669"/>
    <property type="project" value="UniProtKB-SubCell"/>
</dbReference>
<evidence type="ECO:0000256" key="7">
    <source>
        <dbReference type="RuleBase" id="RU363032"/>
    </source>
</evidence>
<evidence type="ECO:0000256" key="6">
    <source>
        <dbReference type="ARBA" id="ARBA00023136"/>
    </source>
</evidence>
<dbReference type="InterPro" id="IPR000515">
    <property type="entry name" value="MetI-like"/>
</dbReference>
<dbReference type="RefSeq" id="WP_341777924.1">
    <property type="nucleotide sequence ID" value="NZ_JAAMOX010000002.1"/>
</dbReference>
<dbReference type="InterPro" id="IPR051393">
    <property type="entry name" value="ABC_transporter_permease"/>
</dbReference>